<evidence type="ECO:0000256" key="1">
    <source>
        <dbReference type="SAM" id="MobiDB-lite"/>
    </source>
</evidence>
<keyword evidence="3" id="KW-1185">Reference proteome</keyword>
<sequence length="57" mass="6031">PPSVDYLFCRCVGSNSFRRSGRGVIPSTDEGASIPGPPIQPARHKHRRGQGAGLCAL</sequence>
<name>A0ABN9PD48_9DINO</name>
<accession>A0ABN9PD48</accession>
<feature type="non-terminal residue" evidence="2">
    <location>
        <position position="1"/>
    </location>
</feature>
<evidence type="ECO:0000313" key="3">
    <source>
        <dbReference type="Proteomes" id="UP001189429"/>
    </source>
</evidence>
<evidence type="ECO:0000313" key="2">
    <source>
        <dbReference type="EMBL" id="CAK0789327.1"/>
    </source>
</evidence>
<gene>
    <name evidence="2" type="ORF">PCOR1329_LOCUS938</name>
</gene>
<dbReference type="EMBL" id="CAUYUJ010000220">
    <property type="protein sequence ID" value="CAK0789327.1"/>
    <property type="molecule type" value="Genomic_DNA"/>
</dbReference>
<comment type="caution">
    <text evidence="2">The sequence shown here is derived from an EMBL/GenBank/DDBJ whole genome shotgun (WGS) entry which is preliminary data.</text>
</comment>
<organism evidence="2 3">
    <name type="scientific">Prorocentrum cordatum</name>
    <dbReference type="NCBI Taxonomy" id="2364126"/>
    <lineage>
        <taxon>Eukaryota</taxon>
        <taxon>Sar</taxon>
        <taxon>Alveolata</taxon>
        <taxon>Dinophyceae</taxon>
        <taxon>Prorocentrales</taxon>
        <taxon>Prorocentraceae</taxon>
        <taxon>Prorocentrum</taxon>
    </lineage>
</organism>
<protein>
    <submittedName>
        <fullName evidence="2">Uncharacterized protein</fullName>
    </submittedName>
</protein>
<dbReference type="Proteomes" id="UP001189429">
    <property type="component" value="Unassembled WGS sequence"/>
</dbReference>
<proteinExistence type="predicted"/>
<reference evidence="2" key="1">
    <citation type="submission" date="2023-10" db="EMBL/GenBank/DDBJ databases">
        <authorList>
            <person name="Chen Y."/>
            <person name="Shah S."/>
            <person name="Dougan E. K."/>
            <person name="Thang M."/>
            <person name="Chan C."/>
        </authorList>
    </citation>
    <scope>NUCLEOTIDE SEQUENCE [LARGE SCALE GENOMIC DNA]</scope>
</reference>
<feature type="region of interest" description="Disordered" evidence="1">
    <location>
        <begin position="22"/>
        <end position="57"/>
    </location>
</feature>